<keyword evidence="1" id="KW-0694">RNA-binding</keyword>
<evidence type="ECO:0000313" key="6">
    <source>
        <dbReference type="Proteomes" id="UP000007879"/>
    </source>
</evidence>
<name>A0A1X7UI03_AMPQE</name>
<dbReference type="InParanoid" id="A0A1X7UI03"/>
<dbReference type="GO" id="GO:0006396">
    <property type="term" value="P:RNA processing"/>
    <property type="evidence" value="ECO:0007669"/>
    <property type="project" value="InterPro"/>
</dbReference>
<dbReference type="GO" id="GO:0003725">
    <property type="term" value="F:double-stranded RNA binding"/>
    <property type="evidence" value="ECO:0007669"/>
    <property type="project" value="TreeGrafter"/>
</dbReference>
<dbReference type="GO" id="GO:0006382">
    <property type="term" value="P:adenosine to inosine editing"/>
    <property type="evidence" value="ECO:0007669"/>
    <property type="project" value="TreeGrafter"/>
</dbReference>
<dbReference type="PROSITE" id="PS50141">
    <property type="entry name" value="A_DEAMIN_EDITASE"/>
    <property type="match status" value="1"/>
</dbReference>
<reference evidence="6" key="1">
    <citation type="journal article" date="2010" name="Nature">
        <title>The Amphimedon queenslandica genome and the evolution of animal complexity.</title>
        <authorList>
            <person name="Srivastava M."/>
            <person name="Simakov O."/>
            <person name="Chapman J."/>
            <person name="Fahey B."/>
            <person name="Gauthier M.E."/>
            <person name="Mitros T."/>
            <person name="Richards G.S."/>
            <person name="Conaco C."/>
            <person name="Dacre M."/>
            <person name="Hellsten U."/>
            <person name="Larroux C."/>
            <person name="Putnam N.H."/>
            <person name="Stanke M."/>
            <person name="Adamska M."/>
            <person name="Darling A."/>
            <person name="Degnan S.M."/>
            <person name="Oakley T.H."/>
            <person name="Plachetzki D.C."/>
            <person name="Zhai Y."/>
            <person name="Adamski M."/>
            <person name="Calcino A."/>
            <person name="Cummins S.F."/>
            <person name="Goodstein D.M."/>
            <person name="Harris C."/>
            <person name="Jackson D.J."/>
            <person name="Leys S.P."/>
            <person name="Shu S."/>
            <person name="Woodcroft B.J."/>
            <person name="Vervoort M."/>
            <person name="Kosik K.S."/>
            <person name="Manning G."/>
            <person name="Degnan B.M."/>
            <person name="Rokhsar D.S."/>
        </authorList>
    </citation>
    <scope>NUCLEOTIDE SEQUENCE [LARGE SCALE GENOMIC DNA]</scope>
</reference>
<dbReference type="eggNOG" id="KOG2777">
    <property type="taxonomic scope" value="Eukaryota"/>
</dbReference>
<dbReference type="AlphaFoldDB" id="A0A1X7UI03"/>
<dbReference type="SMART" id="SM00358">
    <property type="entry name" value="DSRM"/>
    <property type="match status" value="2"/>
</dbReference>
<gene>
    <name evidence="5" type="primary">100632926</name>
</gene>
<dbReference type="InterPro" id="IPR014720">
    <property type="entry name" value="dsRBD_dom"/>
</dbReference>
<dbReference type="Pfam" id="PF00035">
    <property type="entry name" value="dsrm"/>
    <property type="match status" value="2"/>
</dbReference>
<evidence type="ECO:0000256" key="1">
    <source>
        <dbReference type="PROSITE-ProRule" id="PRU00266"/>
    </source>
</evidence>
<protein>
    <recommendedName>
        <fullName evidence="7">A to I editase domain-containing protein</fullName>
    </recommendedName>
</protein>
<feature type="domain" description="DRBM" evidence="3">
    <location>
        <begin position="166"/>
        <end position="229"/>
    </location>
</feature>
<dbReference type="KEGG" id="aqu:100632926"/>
<proteinExistence type="predicted"/>
<reference evidence="5" key="2">
    <citation type="submission" date="2017-05" db="UniProtKB">
        <authorList>
            <consortium name="EnsemblMetazoa"/>
        </authorList>
    </citation>
    <scope>IDENTIFICATION</scope>
</reference>
<feature type="domain" description="A to I editase" evidence="4">
    <location>
        <begin position="306"/>
        <end position="640"/>
    </location>
</feature>
<dbReference type="PANTHER" id="PTHR10910">
    <property type="entry name" value="EUKARYOTE SPECIFIC DSRNA BINDING PROTEIN"/>
    <property type="match status" value="1"/>
</dbReference>
<dbReference type="EnsemblMetazoa" id="XM_003387819.3">
    <property type="protein sequence ID" value="XP_003387867.1"/>
    <property type="gene ID" value="LOC100632926"/>
</dbReference>
<feature type="domain" description="DRBM" evidence="3">
    <location>
        <begin position="22"/>
        <end position="72"/>
    </location>
</feature>
<organism evidence="5">
    <name type="scientific">Amphimedon queenslandica</name>
    <name type="common">Sponge</name>
    <dbReference type="NCBI Taxonomy" id="400682"/>
    <lineage>
        <taxon>Eukaryota</taxon>
        <taxon>Metazoa</taxon>
        <taxon>Porifera</taxon>
        <taxon>Demospongiae</taxon>
        <taxon>Heteroscleromorpha</taxon>
        <taxon>Haplosclerida</taxon>
        <taxon>Niphatidae</taxon>
        <taxon>Amphimedon</taxon>
    </lineage>
</organism>
<dbReference type="GO" id="GO:0005730">
    <property type="term" value="C:nucleolus"/>
    <property type="evidence" value="ECO:0007669"/>
    <property type="project" value="TreeGrafter"/>
</dbReference>
<sequence>MATLGRGSSASMVLNSYHQGAEYVLKNEMGPAHSKVFEYAVKIGGKEYYGKGKSKKEAKQACAANALNKIHGIKVQLGTGAYEGGEKVVEKPTIPVYGAEPNLSSLTLPPLPSPLFAGLPLSSPNDTTQIAGTRRSLPFEESLSGLPPAKRIPSAQLQDDSFSTQNPVSVLNEKQVGAVYLVGENLGMPHLPRFEATVKVRGWEFKGEGTSKKAAKSAAASNALQYLANVHTIGSSATNTQENAGGQPNQMLADRVAALSEEKFNELTPGMTNIPGLKKVLAAIVLMQGSQGTGMVSYDVGGEIVALGTGTKCISGENLSQDGSTVNDCHAEVIARRSLIRFLYKQLNLCAKDAESSSIFERQESGLYRLKPGVSFHMYISTAPCGDARLFSPNESKLDDSHPGRQSRGVARVKIEAGEGSVPATNELQTWGGILAGQQRLRTMSCSDKIARWNVLGLQGSLLSHYIEPIYLKSLTVGNLFSNDHMTRALYTRMCSISGLPETYIVNYSLLLGISKPPQRNVVKPSSLSLNWSWGDSTVEIINSRTGKAEDKPSRISKTSLFGHFLSLWDALSSNKDWVNPREGETISGKTAKELSSRYDYGQIKGLSASYSKARVMVEDHFAKHLGSSWVKKPPEQNNFKQKPPSKL</sequence>
<dbReference type="SMART" id="SM00552">
    <property type="entry name" value="ADEAMc"/>
    <property type="match status" value="1"/>
</dbReference>
<evidence type="ECO:0008006" key="7">
    <source>
        <dbReference type="Google" id="ProtNLM"/>
    </source>
</evidence>
<dbReference type="GO" id="GO:0005737">
    <property type="term" value="C:cytoplasm"/>
    <property type="evidence" value="ECO:0007669"/>
    <property type="project" value="TreeGrafter"/>
</dbReference>
<accession>A0A1X7UI03</accession>
<evidence type="ECO:0000259" key="4">
    <source>
        <dbReference type="PROSITE" id="PS50141"/>
    </source>
</evidence>
<dbReference type="Gene3D" id="3.30.160.20">
    <property type="match status" value="2"/>
</dbReference>
<dbReference type="InterPro" id="IPR002466">
    <property type="entry name" value="A_deamin"/>
</dbReference>
<dbReference type="SUPFAM" id="SSF54768">
    <property type="entry name" value="dsRNA-binding domain-like"/>
    <property type="match status" value="2"/>
</dbReference>
<dbReference type="CDD" id="cd10845">
    <property type="entry name" value="DSRM_RNAse_III_family"/>
    <property type="match status" value="1"/>
</dbReference>
<dbReference type="OrthoDB" id="10268011at2759"/>
<dbReference type="Proteomes" id="UP000007879">
    <property type="component" value="Unassembled WGS sequence"/>
</dbReference>
<dbReference type="PROSITE" id="PS50137">
    <property type="entry name" value="DS_RBD"/>
    <property type="match status" value="2"/>
</dbReference>
<keyword evidence="6" id="KW-1185">Reference proteome</keyword>
<evidence type="ECO:0000256" key="2">
    <source>
        <dbReference type="SAM" id="MobiDB-lite"/>
    </source>
</evidence>
<evidence type="ECO:0000313" key="5">
    <source>
        <dbReference type="EnsemblMetazoa" id="Aqu2.1.27295_001"/>
    </source>
</evidence>
<dbReference type="EnsemblMetazoa" id="Aqu2.1.27295_001">
    <property type="protein sequence ID" value="Aqu2.1.27295_001"/>
    <property type="gene ID" value="Aqu2.1.27295"/>
</dbReference>
<dbReference type="STRING" id="400682.A0A1X7UI03"/>
<feature type="region of interest" description="Disordered" evidence="2">
    <location>
        <begin position="629"/>
        <end position="648"/>
    </location>
</feature>
<dbReference type="OMA" id="IFSPHES"/>
<dbReference type="PANTHER" id="PTHR10910:SF62">
    <property type="entry name" value="AT07585P-RELATED"/>
    <property type="match status" value="1"/>
</dbReference>
<dbReference type="GO" id="GO:0003726">
    <property type="term" value="F:double-stranded RNA adenosine deaminase activity"/>
    <property type="evidence" value="ECO:0007669"/>
    <property type="project" value="TreeGrafter"/>
</dbReference>
<evidence type="ECO:0000259" key="3">
    <source>
        <dbReference type="PROSITE" id="PS50137"/>
    </source>
</evidence>
<dbReference type="GO" id="GO:0008251">
    <property type="term" value="F:tRNA-specific adenosine deaminase activity"/>
    <property type="evidence" value="ECO:0007669"/>
    <property type="project" value="TreeGrafter"/>
</dbReference>
<dbReference type="Pfam" id="PF02137">
    <property type="entry name" value="A_deamin"/>
    <property type="match status" value="1"/>
</dbReference>